<dbReference type="AlphaFoldDB" id="A0A511YX40"/>
<evidence type="ECO:0000256" key="2">
    <source>
        <dbReference type="ARBA" id="ARBA00022741"/>
    </source>
</evidence>
<gene>
    <name evidence="6" type="ORF">AFE02nite_14860</name>
</gene>
<evidence type="ECO:0000313" key="7">
    <source>
        <dbReference type="Proteomes" id="UP000321484"/>
    </source>
</evidence>
<comment type="similarity">
    <text evidence="1 5">Belongs to the 5-formyltetrahydrofolate cyclo-ligase family.</text>
</comment>
<feature type="binding site" evidence="4">
    <location>
        <position position="72"/>
    </location>
    <ligand>
        <name>substrate</name>
    </ligand>
</feature>
<keyword evidence="7" id="KW-1185">Reference proteome</keyword>
<dbReference type="NCBIfam" id="TIGR02727">
    <property type="entry name" value="MTHFS_bact"/>
    <property type="match status" value="1"/>
</dbReference>
<dbReference type="GO" id="GO:0035999">
    <property type="term" value="P:tetrahydrofolate interconversion"/>
    <property type="evidence" value="ECO:0007669"/>
    <property type="project" value="TreeGrafter"/>
</dbReference>
<dbReference type="GO" id="GO:0009396">
    <property type="term" value="P:folic acid-containing compound biosynthetic process"/>
    <property type="evidence" value="ECO:0007669"/>
    <property type="project" value="TreeGrafter"/>
</dbReference>
<dbReference type="GO" id="GO:0046872">
    <property type="term" value="F:metal ion binding"/>
    <property type="evidence" value="ECO:0007669"/>
    <property type="project" value="UniProtKB-KW"/>
</dbReference>
<dbReference type="Pfam" id="PF01812">
    <property type="entry name" value="5-FTHF_cyc-lig"/>
    <property type="match status" value="1"/>
</dbReference>
<comment type="caution">
    <text evidence="6">The sequence shown here is derived from an EMBL/GenBank/DDBJ whole genome shotgun (WGS) entry which is preliminary data.</text>
</comment>
<sequence>MSTSDQPYPEHQSGLEVYEVKEELRRALRARRAKLTPRALEAAGLGLAKVVAGVPAVAEATCVAAYVSRPTEPPTTPLLDRLAARGTQIMLPVLGAGLRRDWAWYRGPGDLQVRAPGRPAEPAGPTLGADALTEVRAVIAPALAVDTDGGRLGQGGGWYDRVLRHAPADALVVAVVFDEEVYDAVVRPLPREPHDRLVDIVATPSGWRWLRTPAGA</sequence>
<dbReference type="GO" id="GO:0005524">
    <property type="term" value="F:ATP binding"/>
    <property type="evidence" value="ECO:0007669"/>
    <property type="project" value="UniProtKB-KW"/>
</dbReference>
<dbReference type="InterPro" id="IPR037171">
    <property type="entry name" value="NagB/RpiA_transferase-like"/>
</dbReference>
<reference evidence="6 7" key="1">
    <citation type="submission" date="2019-07" db="EMBL/GenBank/DDBJ databases">
        <title>Whole genome shotgun sequence of Actinotalea fermentans NBRC 105374.</title>
        <authorList>
            <person name="Hosoyama A."/>
            <person name="Uohara A."/>
            <person name="Ohji S."/>
            <person name="Ichikawa N."/>
        </authorList>
    </citation>
    <scope>NUCLEOTIDE SEQUENCE [LARGE SCALE GENOMIC DNA]</scope>
    <source>
        <strain evidence="6 7">NBRC 105374</strain>
    </source>
</reference>
<organism evidence="6 7">
    <name type="scientific">Actinotalea fermentans</name>
    <dbReference type="NCBI Taxonomy" id="43671"/>
    <lineage>
        <taxon>Bacteria</taxon>
        <taxon>Bacillati</taxon>
        <taxon>Actinomycetota</taxon>
        <taxon>Actinomycetes</taxon>
        <taxon>Micrococcales</taxon>
        <taxon>Cellulomonadaceae</taxon>
        <taxon>Actinotalea</taxon>
    </lineage>
</organism>
<feature type="binding site" evidence="4">
    <location>
        <begin position="21"/>
        <end position="25"/>
    </location>
    <ligand>
        <name>ATP</name>
        <dbReference type="ChEBI" id="CHEBI:30616"/>
    </ligand>
</feature>
<comment type="catalytic activity">
    <reaction evidence="5">
        <text>(6S)-5-formyl-5,6,7,8-tetrahydrofolate + ATP = (6R)-5,10-methenyltetrahydrofolate + ADP + phosphate</text>
        <dbReference type="Rhea" id="RHEA:10488"/>
        <dbReference type="ChEBI" id="CHEBI:30616"/>
        <dbReference type="ChEBI" id="CHEBI:43474"/>
        <dbReference type="ChEBI" id="CHEBI:57455"/>
        <dbReference type="ChEBI" id="CHEBI:57457"/>
        <dbReference type="ChEBI" id="CHEBI:456216"/>
        <dbReference type="EC" id="6.3.3.2"/>
    </reaction>
</comment>
<dbReference type="PANTHER" id="PTHR23407:SF1">
    <property type="entry name" value="5-FORMYLTETRAHYDROFOLATE CYCLO-LIGASE"/>
    <property type="match status" value="1"/>
</dbReference>
<name>A0A511YX40_9CELL</name>
<feature type="binding site" evidence="4">
    <location>
        <begin position="151"/>
        <end position="159"/>
    </location>
    <ligand>
        <name>ATP</name>
        <dbReference type="ChEBI" id="CHEBI:30616"/>
    </ligand>
</feature>
<evidence type="ECO:0000256" key="5">
    <source>
        <dbReference type="RuleBase" id="RU361279"/>
    </source>
</evidence>
<feature type="binding site" evidence="4">
    <location>
        <position position="67"/>
    </location>
    <ligand>
        <name>substrate</name>
    </ligand>
</feature>
<dbReference type="InterPro" id="IPR002698">
    <property type="entry name" value="FTHF_cligase"/>
</dbReference>
<dbReference type="InterPro" id="IPR024185">
    <property type="entry name" value="FTHF_cligase-like_sf"/>
</dbReference>
<protein>
    <recommendedName>
        <fullName evidence="5">5-formyltetrahydrofolate cyclo-ligase</fullName>
        <ecNumber evidence="5">6.3.3.2</ecNumber>
    </recommendedName>
</protein>
<keyword evidence="5" id="KW-0479">Metal-binding</keyword>
<proteinExistence type="inferred from homology"/>
<keyword evidence="5" id="KW-0460">Magnesium</keyword>
<evidence type="ECO:0000256" key="3">
    <source>
        <dbReference type="ARBA" id="ARBA00022840"/>
    </source>
</evidence>
<dbReference type="RefSeq" id="WP_146819379.1">
    <property type="nucleotide sequence ID" value="NZ_BJYK01000004.1"/>
</dbReference>
<dbReference type="PANTHER" id="PTHR23407">
    <property type="entry name" value="ATPASE INHIBITOR/5-FORMYLTETRAHYDROFOLATE CYCLO-LIGASE"/>
    <property type="match status" value="1"/>
</dbReference>
<keyword evidence="2 4" id="KW-0547">Nucleotide-binding</keyword>
<accession>A0A511YX40</accession>
<dbReference type="SUPFAM" id="SSF100950">
    <property type="entry name" value="NagB/RpiA/CoA transferase-like"/>
    <property type="match status" value="1"/>
</dbReference>
<dbReference type="PIRSF" id="PIRSF006806">
    <property type="entry name" value="FTHF_cligase"/>
    <property type="match status" value="1"/>
</dbReference>
<dbReference type="Gene3D" id="3.40.50.10420">
    <property type="entry name" value="NagB/RpiA/CoA transferase-like"/>
    <property type="match status" value="1"/>
</dbReference>
<evidence type="ECO:0000256" key="4">
    <source>
        <dbReference type="PIRSR" id="PIRSR006806-1"/>
    </source>
</evidence>
<dbReference type="GO" id="GO:0030272">
    <property type="term" value="F:5-formyltetrahydrofolate cyclo-ligase activity"/>
    <property type="evidence" value="ECO:0007669"/>
    <property type="project" value="UniProtKB-EC"/>
</dbReference>
<dbReference type="OrthoDB" id="3242798at2"/>
<comment type="cofactor">
    <cofactor evidence="5">
        <name>Mg(2+)</name>
        <dbReference type="ChEBI" id="CHEBI:18420"/>
    </cofactor>
</comment>
<evidence type="ECO:0000313" key="6">
    <source>
        <dbReference type="EMBL" id="GEN79752.1"/>
    </source>
</evidence>
<keyword evidence="3 4" id="KW-0067">ATP-binding</keyword>
<dbReference type="EC" id="6.3.3.2" evidence="5"/>
<evidence type="ECO:0000256" key="1">
    <source>
        <dbReference type="ARBA" id="ARBA00010638"/>
    </source>
</evidence>
<dbReference type="Proteomes" id="UP000321484">
    <property type="component" value="Unassembled WGS sequence"/>
</dbReference>
<keyword evidence="6" id="KW-0436">Ligase</keyword>
<dbReference type="EMBL" id="BJYK01000004">
    <property type="protein sequence ID" value="GEN79752.1"/>
    <property type="molecule type" value="Genomic_DNA"/>
</dbReference>